<feature type="transmembrane region" description="Helical" evidence="1">
    <location>
        <begin position="224"/>
        <end position="245"/>
    </location>
</feature>
<feature type="chain" id="PRO_5042062754" evidence="2">
    <location>
        <begin position="24"/>
        <end position="265"/>
    </location>
</feature>
<keyword evidence="2" id="KW-0732">Signal</keyword>
<keyword evidence="1 3" id="KW-0812">Transmembrane</keyword>
<dbReference type="PANTHER" id="PTHR15644">
    <property type="entry name" value="OSTEOPETROSIS ASSOCIATED TRANSMEMBRANE PROTEIN 1"/>
    <property type="match status" value="1"/>
</dbReference>
<gene>
    <name evidence="3" type="ORF">P5673_004445</name>
</gene>
<dbReference type="PANTHER" id="PTHR15644:SF2">
    <property type="entry name" value="OSTEOPETROSIS-ASSOCIATED TRANSMEMBRANE PROTEIN 1"/>
    <property type="match status" value="1"/>
</dbReference>
<accession>A0AAD9VE73</accession>
<proteinExistence type="predicted"/>
<dbReference type="EMBL" id="JARQWQ010000007">
    <property type="protein sequence ID" value="KAK2570752.1"/>
    <property type="molecule type" value="Genomic_DNA"/>
</dbReference>
<name>A0AAD9VE73_ACRCE</name>
<protein>
    <submittedName>
        <fullName evidence="3">Osteopetrosis-associated transmembrane protein 1</fullName>
    </submittedName>
</protein>
<dbReference type="Pfam" id="PF09777">
    <property type="entry name" value="OSTMP1"/>
    <property type="match status" value="1"/>
</dbReference>
<keyword evidence="1" id="KW-0472">Membrane</keyword>
<reference evidence="3" key="2">
    <citation type="journal article" date="2023" name="Science">
        <title>Genomic signatures of disease resistance in endangered staghorn corals.</title>
        <authorList>
            <person name="Vollmer S.V."/>
            <person name="Selwyn J.D."/>
            <person name="Despard B.A."/>
            <person name="Roesel C.L."/>
        </authorList>
    </citation>
    <scope>NUCLEOTIDE SEQUENCE</scope>
    <source>
        <strain evidence="3">K2</strain>
    </source>
</reference>
<evidence type="ECO:0000256" key="1">
    <source>
        <dbReference type="SAM" id="Phobius"/>
    </source>
</evidence>
<organism evidence="3 4">
    <name type="scientific">Acropora cervicornis</name>
    <name type="common">Staghorn coral</name>
    <dbReference type="NCBI Taxonomy" id="6130"/>
    <lineage>
        <taxon>Eukaryota</taxon>
        <taxon>Metazoa</taxon>
        <taxon>Cnidaria</taxon>
        <taxon>Anthozoa</taxon>
        <taxon>Hexacorallia</taxon>
        <taxon>Scleractinia</taxon>
        <taxon>Astrocoeniina</taxon>
        <taxon>Acroporidae</taxon>
        <taxon>Acropora</taxon>
    </lineage>
</organism>
<keyword evidence="4" id="KW-1185">Reference proteome</keyword>
<comment type="caution">
    <text evidence="3">The sequence shown here is derived from an EMBL/GenBank/DDBJ whole genome shotgun (WGS) entry which is preliminary data.</text>
</comment>
<reference evidence="3" key="1">
    <citation type="journal article" date="2023" name="G3 (Bethesda)">
        <title>Whole genome assembly and annotation of the endangered Caribbean coral Acropora cervicornis.</title>
        <authorList>
            <person name="Selwyn J.D."/>
            <person name="Vollmer S.V."/>
        </authorList>
    </citation>
    <scope>NUCLEOTIDE SEQUENCE</scope>
    <source>
        <strain evidence="3">K2</strain>
    </source>
</reference>
<feature type="signal peptide" evidence="2">
    <location>
        <begin position="1"/>
        <end position="23"/>
    </location>
</feature>
<dbReference type="GO" id="GO:0005829">
    <property type="term" value="C:cytosol"/>
    <property type="evidence" value="ECO:0007669"/>
    <property type="project" value="TreeGrafter"/>
</dbReference>
<sequence>MAYFYSVTPTFLGILLLVSQTKTDSLSVSDCTELLKNFADVVSNFTFCAVSNSRPFRFCIRCKHEYTAVINKHRHIVTGDCHKDLVMAEKNQLVESAFQFVEDLWKSCNCPDCFKTDKHGIPIAVKQEIKTFFHKLQEVELCINNNSKICPFPLVVNISQANTTAKTVCNDCERLYRSLAQSYKNMTNSDSIEYKVCGDVSASMNYTRQCWSKTLKCTKIHTDLVSVLSLTIFFCFLPVIFYTSVKMQGDSKNRNTGSFLVESQN</sequence>
<keyword evidence="1" id="KW-1133">Transmembrane helix</keyword>
<dbReference type="Proteomes" id="UP001249851">
    <property type="component" value="Unassembled WGS sequence"/>
</dbReference>
<dbReference type="AlphaFoldDB" id="A0AAD9VE73"/>
<evidence type="ECO:0000313" key="3">
    <source>
        <dbReference type="EMBL" id="KAK2570752.1"/>
    </source>
</evidence>
<dbReference type="InterPro" id="IPR019172">
    <property type="entry name" value="Osteopetrosis-assoc_TM_1"/>
</dbReference>
<evidence type="ECO:0000313" key="4">
    <source>
        <dbReference type="Proteomes" id="UP001249851"/>
    </source>
</evidence>
<evidence type="ECO:0000256" key="2">
    <source>
        <dbReference type="SAM" id="SignalP"/>
    </source>
</evidence>